<evidence type="ECO:0000256" key="1">
    <source>
        <dbReference type="ARBA" id="ARBA00010021"/>
    </source>
</evidence>
<dbReference type="NCBIfam" id="TIGR03701">
    <property type="entry name" value="mena_SCO4490"/>
    <property type="match status" value="1"/>
</dbReference>
<dbReference type="SUPFAM" id="SSF50475">
    <property type="entry name" value="FMN-binding split barrel"/>
    <property type="match status" value="1"/>
</dbReference>
<dbReference type="PANTHER" id="PTHR30108:SF17">
    <property type="entry name" value="FERULIC ACID DECARBOXYLASE 1"/>
    <property type="match status" value="1"/>
</dbReference>
<dbReference type="Proteomes" id="UP001143480">
    <property type="component" value="Unassembled WGS sequence"/>
</dbReference>
<keyword evidence="6" id="KW-1185">Reference proteome</keyword>
<dbReference type="GO" id="GO:0005829">
    <property type="term" value="C:cytosol"/>
    <property type="evidence" value="ECO:0007669"/>
    <property type="project" value="TreeGrafter"/>
</dbReference>
<dbReference type="EMBL" id="BSFP01000002">
    <property type="protein sequence ID" value="GLK98923.1"/>
    <property type="molecule type" value="Genomic_DNA"/>
</dbReference>
<dbReference type="GO" id="GO:0006744">
    <property type="term" value="P:ubiquinone biosynthetic process"/>
    <property type="evidence" value="ECO:0007669"/>
    <property type="project" value="TreeGrafter"/>
</dbReference>
<evidence type="ECO:0000259" key="4">
    <source>
        <dbReference type="Pfam" id="PF20696"/>
    </source>
</evidence>
<dbReference type="Pfam" id="PF01977">
    <property type="entry name" value="UbiD"/>
    <property type="match status" value="1"/>
</dbReference>
<dbReference type="Pfam" id="PF20695">
    <property type="entry name" value="UbiD_N"/>
    <property type="match status" value="1"/>
</dbReference>
<feature type="domain" description="3-octaprenyl-4-hydroxybenzoate carboxy-lyase-like N-terminal" evidence="3">
    <location>
        <begin position="14"/>
        <end position="89"/>
    </location>
</feature>
<reference evidence="5" key="2">
    <citation type="submission" date="2023-01" db="EMBL/GenBank/DDBJ databases">
        <authorList>
            <person name="Sun Q."/>
            <person name="Evtushenko L."/>
        </authorList>
    </citation>
    <scope>NUCLEOTIDE SEQUENCE</scope>
    <source>
        <strain evidence="5">VKM Ac-1321</strain>
    </source>
</reference>
<dbReference type="InterPro" id="IPR049383">
    <property type="entry name" value="UbiD-like_N"/>
</dbReference>
<reference evidence="5" key="1">
    <citation type="journal article" date="2014" name="Int. J. Syst. Evol. Microbiol.">
        <title>Complete genome sequence of Corynebacterium casei LMG S-19264T (=DSM 44701T), isolated from a smear-ripened cheese.</title>
        <authorList>
            <consortium name="US DOE Joint Genome Institute (JGI-PGF)"/>
            <person name="Walter F."/>
            <person name="Albersmeier A."/>
            <person name="Kalinowski J."/>
            <person name="Ruckert C."/>
        </authorList>
    </citation>
    <scope>NUCLEOTIDE SEQUENCE</scope>
    <source>
        <strain evidence="5">VKM Ac-1321</strain>
    </source>
</reference>
<dbReference type="InterPro" id="IPR002830">
    <property type="entry name" value="UbiD"/>
</dbReference>
<evidence type="ECO:0000313" key="5">
    <source>
        <dbReference type="EMBL" id="GLK98923.1"/>
    </source>
</evidence>
<feature type="domain" description="3-octaprenyl-4-hydroxybenzoate carboxy-lyase-like C-terminal" evidence="4">
    <location>
        <begin position="328"/>
        <end position="449"/>
    </location>
</feature>
<dbReference type="Pfam" id="PF20696">
    <property type="entry name" value="UbiD_C"/>
    <property type="match status" value="1"/>
</dbReference>
<dbReference type="PANTHER" id="PTHR30108">
    <property type="entry name" value="3-OCTAPRENYL-4-HYDROXYBENZOATE CARBOXY-LYASE-RELATED"/>
    <property type="match status" value="1"/>
</dbReference>
<proteinExistence type="inferred from homology"/>
<dbReference type="FunFam" id="3.40.1670.10:FF:000002">
    <property type="entry name" value="Menaquinone biosynthesis decarboxylase"/>
    <property type="match status" value="1"/>
</dbReference>
<accession>A0A9W6KDW6</accession>
<dbReference type="RefSeq" id="WP_261962241.1">
    <property type="nucleotide sequence ID" value="NZ_BAAAXA010000001.1"/>
</dbReference>
<feature type="domain" description="3-octaprenyl-4-hydroxybenzoate carboxy-lyase-like Rift-related" evidence="2">
    <location>
        <begin position="123"/>
        <end position="321"/>
    </location>
</feature>
<protein>
    <submittedName>
        <fullName evidence="5">Menaquinone biosynthesis decarboxylase</fullName>
    </submittedName>
</protein>
<sequence length="500" mass="55658">MARGFPYADLNEFLAALQKAGELHRVTAPVDPHLEISEIVTRTVRAGGPALVFDRPTRGDMPVAINLFGTERRTAIALGVEHLDEVGARIGDLLKPELPVGWAGIRDGIGKLMQLKSVPPKHVKTAPCQEVVYKDDQVDLNKLPGLQVWPDDGGIYHNFGLTHTRHPETGKRNLGLYRLQQHSHNTIGMHWQIHKDSTAHHAVAERLGQRLPVAVAIGADPVVCYTASAPLPSDIDEYLFAGFLRGERVEMVDCLTVPLQVPANAQIVLEGYLEPGERLPEGPFGDHTGFYTPVEDFPVLHVQCMTTRKQPIYHSIITSKPPQEDHGLGKATERIFLPLLKLLIPDIVDYDLPAAGVFHNCVIVSIRKRYPKHAQKVMSAVWGAHLLSLAKLIVVVDEDCDVHDYAEVAFRAFGNVDYSHDLLITQGPVDHLDHSSYQQFWGGKAGLDATRKTPAEGYHRGWPEEMVMSPEVVARVDKRWREYGFHDNALGDRRTRKTST</sequence>
<evidence type="ECO:0000313" key="6">
    <source>
        <dbReference type="Proteomes" id="UP001143480"/>
    </source>
</evidence>
<dbReference type="AlphaFoldDB" id="A0A9W6KDW6"/>
<dbReference type="GO" id="GO:0008694">
    <property type="term" value="F:4-hydroxy-3-polyprenylbenzoate decarboxylase activity"/>
    <property type="evidence" value="ECO:0007669"/>
    <property type="project" value="TreeGrafter"/>
</dbReference>
<dbReference type="InterPro" id="IPR049381">
    <property type="entry name" value="UbiD-like_C"/>
</dbReference>
<dbReference type="InterPro" id="IPR048304">
    <property type="entry name" value="UbiD_Rift_dom"/>
</dbReference>
<dbReference type="InterPro" id="IPR022390">
    <property type="entry name" value="HBDC"/>
</dbReference>
<evidence type="ECO:0000259" key="3">
    <source>
        <dbReference type="Pfam" id="PF20695"/>
    </source>
</evidence>
<evidence type="ECO:0000259" key="2">
    <source>
        <dbReference type="Pfam" id="PF01977"/>
    </source>
</evidence>
<dbReference type="Gene3D" id="1.20.5.570">
    <property type="entry name" value="Single helix bin"/>
    <property type="match status" value="1"/>
</dbReference>
<gene>
    <name evidence="5" type="ORF">GCM10017581_006640</name>
</gene>
<dbReference type="Gene3D" id="3.40.1670.10">
    <property type="entry name" value="UbiD C-terminal domain-like"/>
    <property type="match status" value="1"/>
</dbReference>
<comment type="similarity">
    <text evidence="1">Belongs to the UbiD family.</text>
</comment>
<dbReference type="NCBIfam" id="TIGR00148">
    <property type="entry name" value="UbiD family decarboxylase"/>
    <property type="match status" value="1"/>
</dbReference>
<dbReference type="SUPFAM" id="SSF143968">
    <property type="entry name" value="UbiD C-terminal domain-like"/>
    <property type="match status" value="1"/>
</dbReference>
<organism evidence="5 6">
    <name type="scientific">Dactylosporangium matsuzakiense</name>
    <dbReference type="NCBI Taxonomy" id="53360"/>
    <lineage>
        <taxon>Bacteria</taxon>
        <taxon>Bacillati</taxon>
        <taxon>Actinomycetota</taxon>
        <taxon>Actinomycetes</taxon>
        <taxon>Micromonosporales</taxon>
        <taxon>Micromonosporaceae</taxon>
        <taxon>Dactylosporangium</taxon>
    </lineage>
</organism>
<name>A0A9W6KDW6_9ACTN</name>
<comment type="caution">
    <text evidence="5">The sequence shown here is derived from an EMBL/GenBank/DDBJ whole genome shotgun (WGS) entry which is preliminary data.</text>
</comment>